<feature type="domain" description="Recombinase" evidence="2">
    <location>
        <begin position="154"/>
        <end position="302"/>
    </location>
</feature>
<dbReference type="InterPro" id="IPR006119">
    <property type="entry name" value="Resolv_N"/>
</dbReference>
<dbReference type="RefSeq" id="WP_142188743.1">
    <property type="nucleotide sequence ID" value="NZ_VHIF01000001.1"/>
</dbReference>
<dbReference type="Gene3D" id="3.90.1750.20">
    <property type="entry name" value="Putative Large Serine Recombinase, Chain B, Domain 2"/>
    <property type="match status" value="1"/>
</dbReference>
<dbReference type="Pfam" id="PF07508">
    <property type="entry name" value="Recombinase"/>
    <property type="match status" value="1"/>
</dbReference>
<dbReference type="InterPro" id="IPR038109">
    <property type="entry name" value="DNA_bind_recomb_sf"/>
</dbReference>
<dbReference type="InterPro" id="IPR036162">
    <property type="entry name" value="Resolvase-like_N_sf"/>
</dbReference>
<dbReference type="SUPFAM" id="SSF53041">
    <property type="entry name" value="Resolvase-like"/>
    <property type="match status" value="1"/>
</dbReference>
<dbReference type="Proteomes" id="UP000315363">
    <property type="component" value="Unassembled WGS sequence"/>
</dbReference>
<dbReference type="Pfam" id="PF00239">
    <property type="entry name" value="Resolvase"/>
    <property type="match status" value="1"/>
</dbReference>
<evidence type="ECO:0000259" key="1">
    <source>
        <dbReference type="PROSITE" id="PS51736"/>
    </source>
</evidence>
<dbReference type="CDD" id="cd00338">
    <property type="entry name" value="Ser_Recombinase"/>
    <property type="match status" value="1"/>
</dbReference>
<dbReference type="EMBL" id="VHIF01000001">
    <property type="protein sequence ID" value="TQO36581.1"/>
    <property type="molecule type" value="Genomic_DNA"/>
</dbReference>
<dbReference type="InterPro" id="IPR025827">
    <property type="entry name" value="Zn_ribbon_recom_dom"/>
</dbReference>
<comment type="caution">
    <text evidence="3">The sequence shown here is derived from an EMBL/GenBank/DDBJ whole genome shotgun (WGS) entry which is preliminary data.</text>
</comment>
<feature type="domain" description="Resolvase/invertase-type recombinase catalytic" evidence="1">
    <location>
        <begin position="1"/>
        <end position="147"/>
    </location>
</feature>
<dbReference type="PROSITE" id="PS51736">
    <property type="entry name" value="RECOMBINASES_3"/>
    <property type="match status" value="1"/>
</dbReference>
<evidence type="ECO:0000313" key="4">
    <source>
        <dbReference type="Proteomes" id="UP000315363"/>
    </source>
</evidence>
<dbReference type="InterPro" id="IPR050639">
    <property type="entry name" value="SSR_resolvase"/>
</dbReference>
<dbReference type="PROSITE" id="PS51737">
    <property type="entry name" value="RECOMBINASE_DNA_BIND"/>
    <property type="match status" value="1"/>
</dbReference>
<protein>
    <submittedName>
        <fullName evidence="3">DNA invertase Pin-like site-specific DNA recombinase</fullName>
    </submittedName>
</protein>
<dbReference type="SMART" id="SM00857">
    <property type="entry name" value="Resolvase"/>
    <property type="match status" value="1"/>
</dbReference>
<evidence type="ECO:0000259" key="2">
    <source>
        <dbReference type="PROSITE" id="PS51737"/>
    </source>
</evidence>
<dbReference type="InterPro" id="IPR011109">
    <property type="entry name" value="DNA_bind_recombinase_dom"/>
</dbReference>
<proteinExistence type="predicted"/>
<dbReference type="Gene3D" id="3.40.50.1390">
    <property type="entry name" value="Resolvase, N-terminal catalytic domain"/>
    <property type="match status" value="1"/>
</dbReference>
<dbReference type="Pfam" id="PF13408">
    <property type="entry name" value="Zn_ribbon_recom"/>
    <property type="match status" value="1"/>
</dbReference>
<sequence>MLGIYCRTSKNRTDKYTIENQREGGVHCAQELGLEYRIYVDDGISGTLDESVRDGLSDLFRDIRKNEITHVYCIDQSRIERNSRTWDFFVGECLNKKVKYYPNGSYFDLDNAANRMLASLMSVVNAYYAEITSKKVRLANARKAKDGKTHGIKPYGYKKDSNNNYKIDEEEAENVRRMFKMSLAGKGAYTIANVFNDEGIPTKFSKNFKGNIKRKDEYTGIISNHDKSKIKWRGNVISDMLRNKIYKGVREWNRYEDKIENIDGEPVKSKVKVELITSKVPHIIEPELWDKVQSNLAINKKNVGKKSHYKYLLNGLVKCHHCGRLFVGKRRKSSNDNSYKCKGKVYPNSDCNETRSININKLDTFIIKHLFKTKQLKIHLDSLPKTETKFDSLKERLEQEKTILLKIDKKLAKGYKLLFKDDSDFKDDDIIQSKVLALKKRQNEQTALVDRLEQELMLSESSFRDSRTKRLLSEYTDESSFDDIKRIVHAIVEYIKIGHHKEDGKMGTFIVNIKYRGYNEVSTFMTNWQANKWFWLSKYRNKTNTKEELEEDRETEISILKYFGKTEDDVDISGFQKESGLTADEIADINPFSSSYKGAEVKELKYELIELSKDEIIDFN</sequence>
<gene>
    <name evidence="3" type="ORF">GQ41_1159</name>
</gene>
<name>A0ABY3ACV2_9FLAO</name>
<dbReference type="PANTHER" id="PTHR30461">
    <property type="entry name" value="DNA-INVERTASE FROM LAMBDOID PROPHAGE"/>
    <property type="match status" value="1"/>
</dbReference>
<keyword evidence="4" id="KW-1185">Reference proteome</keyword>
<reference evidence="3 4" key="1">
    <citation type="submission" date="2019-06" db="EMBL/GenBank/DDBJ databases">
        <title>A large-scale integrated study on North Sea by COGITO (Coastal Microbe Genomic &amp; Taxonomic Observatory).</title>
        <authorList>
            <person name="Teeling H."/>
        </authorList>
    </citation>
    <scope>NUCLEOTIDE SEQUENCE [LARGE SCALE GENOMIC DNA]</scope>
    <source>
        <strain evidence="3 4">MAR_2009_79</strain>
    </source>
</reference>
<accession>A0ABY3ACV2</accession>
<evidence type="ECO:0000313" key="3">
    <source>
        <dbReference type="EMBL" id="TQO36581.1"/>
    </source>
</evidence>
<organism evidence="3 4">
    <name type="scientific">Arenibacter algicola</name>
    <dbReference type="NCBI Taxonomy" id="616991"/>
    <lineage>
        <taxon>Bacteria</taxon>
        <taxon>Pseudomonadati</taxon>
        <taxon>Bacteroidota</taxon>
        <taxon>Flavobacteriia</taxon>
        <taxon>Flavobacteriales</taxon>
        <taxon>Flavobacteriaceae</taxon>
        <taxon>Arenibacter</taxon>
    </lineage>
</organism>
<dbReference type="PANTHER" id="PTHR30461:SF23">
    <property type="entry name" value="DNA RECOMBINASE-RELATED"/>
    <property type="match status" value="1"/>
</dbReference>